<dbReference type="EMBL" id="UAQE01000001">
    <property type="protein sequence ID" value="SPU00867.1"/>
    <property type="molecule type" value="Genomic_DNA"/>
</dbReference>
<name>A0A2X0YZX1_9BACI</name>
<sequence length="202" mass="21153">MKKLVLLMAMLTLFFTTASIASAHPGRLDSNGGHNCSDKSKAKGLCSGYHYHNGNGGNDAGSSSGGQSYSTPAPKATVAPVLTKVAVYLNDVKQNYTPSAYMKNGTTLVPMKAIFESLGATVSYDNATKKVTATKDSKKIVIGVGNKTAYVDTNGSASTITLSHPAEIYQGTTMVPLRFVSQALGANVTFDEAALVVYISTK</sequence>
<dbReference type="InterPro" id="IPR047773">
    <property type="entry name" value="YHYH_dom_bact"/>
</dbReference>
<dbReference type="STRING" id="1421.A2J09_05670"/>
<dbReference type="AlphaFoldDB" id="A0A2X0YZX1"/>
<reference evidence="3 4" key="1">
    <citation type="submission" date="2018-06" db="EMBL/GenBank/DDBJ databases">
        <authorList>
            <consortium name="Pathogen Informatics"/>
            <person name="Doyle S."/>
        </authorList>
    </citation>
    <scope>NUCLEOTIDE SEQUENCE [LARGE SCALE GENOMIC DNA]</scope>
    <source>
        <strain evidence="3 4">NCTC7582</strain>
    </source>
</reference>
<evidence type="ECO:0000256" key="1">
    <source>
        <dbReference type="SAM" id="SignalP"/>
    </source>
</evidence>
<dbReference type="Pfam" id="PF07833">
    <property type="entry name" value="Cu_amine_oxidN1"/>
    <property type="match status" value="1"/>
</dbReference>
<dbReference type="SUPFAM" id="SSF55383">
    <property type="entry name" value="Copper amine oxidase, domain N"/>
    <property type="match status" value="1"/>
</dbReference>
<protein>
    <submittedName>
        <fullName evidence="3">Putative SCP-like extracellular protease</fullName>
    </submittedName>
</protein>
<feature type="domain" description="Copper amine oxidase-like N-terminal" evidence="2">
    <location>
        <begin position="89"/>
        <end position="199"/>
    </location>
</feature>
<evidence type="ECO:0000313" key="3">
    <source>
        <dbReference type="EMBL" id="SPU00867.1"/>
    </source>
</evidence>
<dbReference type="GO" id="GO:0008233">
    <property type="term" value="F:peptidase activity"/>
    <property type="evidence" value="ECO:0007669"/>
    <property type="project" value="UniProtKB-KW"/>
</dbReference>
<dbReference type="GO" id="GO:0006508">
    <property type="term" value="P:proteolysis"/>
    <property type="evidence" value="ECO:0007669"/>
    <property type="project" value="UniProtKB-KW"/>
</dbReference>
<organism evidence="3 4">
    <name type="scientific">Lysinibacillus capsici</name>
    <dbReference type="NCBI Taxonomy" id="2115968"/>
    <lineage>
        <taxon>Bacteria</taxon>
        <taxon>Bacillati</taxon>
        <taxon>Bacillota</taxon>
        <taxon>Bacilli</taxon>
        <taxon>Bacillales</taxon>
        <taxon>Bacillaceae</taxon>
        <taxon>Lysinibacillus</taxon>
    </lineage>
</organism>
<keyword evidence="3" id="KW-0378">Hydrolase</keyword>
<dbReference type="RefSeq" id="WP_112117947.1">
    <property type="nucleotide sequence ID" value="NZ_DAMATF010000014.1"/>
</dbReference>
<gene>
    <name evidence="3" type="ORF">NCTC7582_03666</name>
</gene>
<accession>A0A2X0YZX1</accession>
<feature type="chain" id="PRO_5015953482" evidence="1">
    <location>
        <begin position="24"/>
        <end position="202"/>
    </location>
</feature>
<dbReference type="Gene3D" id="3.30.457.10">
    <property type="entry name" value="Copper amine oxidase-like, N-terminal domain"/>
    <property type="match status" value="1"/>
</dbReference>
<keyword evidence="1" id="KW-0732">Signal</keyword>
<feature type="signal peptide" evidence="1">
    <location>
        <begin position="1"/>
        <end position="23"/>
    </location>
</feature>
<dbReference type="NCBIfam" id="NF033223">
    <property type="entry name" value="YHYH_alt"/>
    <property type="match status" value="1"/>
</dbReference>
<proteinExistence type="predicted"/>
<keyword evidence="3" id="KW-0645">Protease</keyword>
<dbReference type="Proteomes" id="UP000251431">
    <property type="component" value="Unassembled WGS sequence"/>
</dbReference>
<dbReference type="InterPro" id="IPR012854">
    <property type="entry name" value="Cu_amine_oxidase-like_N"/>
</dbReference>
<evidence type="ECO:0000259" key="2">
    <source>
        <dbReference type="Pfam" id="PF07833"/>
    </source>
</evidence>
<evidence type="ECO:0000313" key="4">
    <source>
        <dbReference type="Proteomes" id="UP000251431"/>
    </source>
</evidence>
<dbReference type="InterPro" id="IPR036582">
    <property type="entry name" value="Mao_N_sf"/>
</dbReference>